<dbReference type="EMBL" id="JMCC02000045">
    <property type="protein sequence ID" value="KIG15928.1"/>
    <property type="molecule type" value="Genomic_DNA"/>
</dbReference>
<accession>A0A0C1ZXM4</accession>
<sequence length="330" mass="36172">MPAPSEGPPTTIVEADLRASELATPEIGSVMPLHAGRVLLSTDGRPHWGMGPALYSDSSRYHEKWQIERAADPTALPPELRKFAGATLDLYGPGGRVCTVKIDALTVEAHLSMQYIDGQYELLDDTALWQALSNEADYEVAILVVGSFAADPRCATAVWARDASLPAPEVLVLAPVEDHAALLADEQRRALESDAGIEFTRAYQSYVVNPEYAEDAEPWSSVSAGRRQVWVDSAGAARFVAFSFGEYRFAPCHWLGPVHGHVRQIDEDRDTEADTSPNPLPVAVFDANGDGDYEFLFIEDSGEFDLVHVISATRSLRMEFTLPDNSHVWC</sequence>
<evidence type="ECO:0000313" key="1">
    <source>
        <dbReference type="EMBL" id="KIG15928.1"/>
    </source>
</evidence>
<evidence type="ECO:0000313" key="2">
    <source>
        <dbReference type="Proteomes" id="UP000031599"/>
    </source>
</evidence>
<reference evidence="1 2" key="1">
    <citation type="submission" date="2014-12" db="EMBL/GenBank/DDBJ databases">
        <title>Genome assembly of Enhygromyxa salina DSM 15201.</title>
        <authorList>
            <person name="Sharma G."/>
            <person name="Subramanian S."/>
        </authorList>
    </citation>
    <scope>NUCLEOTIDE SEQUENCE [LARGE SCALE GENOMIC DNA]</scope>
    <source>
        <strain evidence="1 2">DSM 15201</strain>
    </source>
</reference>
<protein>
    <submittedName>
        <fullName evidence="1">Uncharacterized protein</fullName>
    </submittedName>
</protein>
<name>A0A0C1ZXM4_9BACT</name>
<proteinExistence type="predicted"/>
<dbReference type="AlphaFoldDB" id="A0A0C1ZXM4"/>
<organism evidence="1 2">
    <name type="scientific">Enhygromyxa salina</name>
    <dbReference type="NCBI Taxonomy" id="215803"/>
    <lineage>
        <taxon>Bacteria</taxon>
        <taxon>Pseudomonadati</taxon>
        <taxon>Myxococcota</taxon>
        <taxon>Polyangia</taxon>
        <taxon>Nannocystales</taxon>
        <taxon>Nannocystaceae</taxon>
        <taxon>Enhygromyxa</taxon>
    </lineage>
</organism>
<comment type="caution">
    <text evidence="1">The sequence shown here is derived from an EMBL/GenBank/DDBJ whole genome shotgun (WGS) entry which is preliminary data.</text>
</comment>
<dbReference type="Proteomes" id="UP000031599">
    <property type="component" value="Unassembled WGS sequence"/>
</dbReference>
<gene>
    <name evidence="1" type="ORF">DB30_05119</name>
</gene>